<evidence type="ECO:0000256" key="1">
    <source>
        <dbReference type="ARBA" id="ARBA00004141"/>
    </source>
</evidence>
<keyword evidence="6" id="KW-0460">Magnesium</keyword>
<keyword evidence="4" id="KW-0547">Nucleotide-binding</keyword>
<organism evidence="9 10">
    <name type="scientific">Plantactinospora mayteni</name>
    <dbReference type="NCBI Taxonomy" id="566021"/>
    <lineage>
        <taxon>Bacteria</taxon>
        <taxon>Bacillati</taxon>
        <taxon>Actinomycetota</taxon>
        <taxon>Actinomycetes</taxon>
        <taxon>Micromonosporales</taxon>
        <taxon>Micromonosporaceae</taxon>
        <taxon>Plantactinospora</taxon>
    </lineage>
</organism>
<dbReference type="PANTHER" id="PTHR43079:SF1">
    <property type="entry name" value="CADMIUM_ZINC-TRANSPORTING ATPASE HMA1, CHLOROPLASTIC-RELATED"/>
    <property type="match status" value="1"/>
</dbReference>
<dbReference type="PANTHER" id="PTHR43079">
    <property type="entry name" value="PROBABLE CADMIUM/ZINC-TRANSPORTING ATPASE HMA1"/>
    <property type="match status" value="1"/>
</dbReference>
<evidence type="ECO:0000313" key="9">
    <source>
        <dbReference type="EMBL" id="GIH00254.1"/>
    </source>
</evidence>
<evidence type="ECO:0000313" key="10">
    <source>
        <dbReference type="Proteomes" id="UP000621500"/>
    </source>
</evidence>
<comment type="caution">
    <text evidence="9">The sequence shown here is derived from an EMBL/GenBank/DDBJ whole genome shotgun (WGS) entry which is preliminary data.</text>
</comment>
<dbReference type="RefSeq" id="WP_307836981.1">
    <property type="nucleotide sequence ID" value="NZ_BAAAZQ010000022.1"/>
</dbReference>
<feature type="transmembrane region" description="Helical" evidence="8">
    <location>
        <begin position="60"/>
        <end position="78"/>
    </location>
</feature>
<evidence type="ECO:0000256" key="4">
    <source>
        <dbReference type="ARBA" id="ARBA00022741"/>
    </source>
</evidence>
<name>A0ABQ4F022_9ACTN</name>
<dbReference type="EMBL" id="BONX01000052">
    <property type="protein sequence ID" value="GIH00254.1"/>
    <property type="molecule type" value="Genomic_DNA"/>
</dbReference>
<keyword evidence="7" id="KW-1278">Translocase</keyword>
<sequence>MAVVGDGVNDAPALATAHVGIAVGRSGSDLALDTADAVITRDELAALPTVIALARRARRLVIANLAIAGAFIAILVTWDLAGTLPLPLGVAGHEGSTILVGLNGLRLLRNAAWRRAANQR</sequence>
<dbReference type="InterPro" id="IPR001757">
    <property type="entry name" value="P_typ_ATPase"/>
</dbReference>
<dbReference type="PRINTS" id="PR00119">
    <property type="entry name" value="CATATPASE"/>
</dbReference>
<keyword evidence="8" id="KW-0472">Membrane</keyword>
<comment type="subcellular location">
    <subcellularLocation>
        <location evidence="1">Membrane</location>
        <topology evidence="1">Multi-pass membrane protein</topology>
    </subcellularLocation>
</comment>
<gene>
    <name evidence="9" type="ORF">Pma05_68260</name>
</gene>
<keyword evidence="5" id="KW-0067">ATP-binding</keyword>
<accession>A0ABQ4F022</accession>
<keyword evidence="10" id="KW-1185">Reference proteome</keyword>
<dbReference type="SUPFAM" id="SSF56784">
    <property type="entry name" value="HAD-like"/>
    <property type="match status" value="1"/>
</dbReference>
<dbReference type="InterPro" id="IPR036412">
    <property type="entry name" value="HAD-like_sf"/>
</dbReference>
<evidence type="ECO:0000256" key="2">
    <source>
        <dbReference type="ARBA" id="ARBA00006024"/>
    </source>
</evidence>
<proteinExistence type="inferred from homology"/>
<keyword evidence="3" id="KW-0479">Metal-binding</keyword>
<keyword evidence="8" id="KW-0812">Transmembrane</keyword>
<dbReference type="Gene3D" id="3.40.50.1000">
    <property type="entry name" value="HAD superfamily/HAD-like"/>
    <property type="match status" value="1"/>
</dbReference>
<dbReference type="InterPro" id="IPR023214">
    <property type="entry name" value="HAD_sf"/>
</dbReference>
<evidence type="ECO:0000256" key="5">
    <source>
        <dbReference type="ARBA" id="ARBA00022840"/>
    </source>
</evidence>
<protein>
    <submittedName>
        <fullName evidence="9">Uncharacterized protein</fullName>
    </submittedName>
</protein>
<evidence type="ECO:0000256" key="6">
    <source>
        <dbReference type="ARBA" id="ARBA00022842"/>
    </source>
</evidence>
<evidence type="ECO:0000256" key="7">
    <source>
        <dbReference type="ARBA" id="ARBA00022967"/>
    </source>
</evidence>
<comment type="similarity">
    <text evidence="2">Belongs to the cation transport ATPase (P-type) (TC 3.A.3) family. Type IB subfamily.</text>
</comment>
<feature type="transmembrane region" description="Helical" evidence="8">
    <location>
        <begin position="84"/>
        <end position="105"/>
    </location>
</feature>
<dbReference type="InterPro" id="IPR051949">
    <property type="entry name" value="Cation_Transport_ATPase"/>
</dbReference>
<evidence type="ECO:0000256" key="3">
    <source>
        <dbReference type="ARBA" id="ARBA00022723"/>
    </source>
</evidence>
<dbReference type="Proteomes" id="UP000621500">
    <property type="component" value="Unassembled WGS sequence"/>
</dbReference>
<keyword evidence="8" id="KW-1133">Transmembrane helix</keyword>
<evidence type="ECO:0000256" key="8">
    <source>
        <dbReference type="SAM" id="Phobius"/>
    </source>
</evidence>
<dbReference type="PRINTS" id="PR00120">
    <property type="entry name" value="HATPASE"/>
</dbReference>
<reference evidence="9 10" key="1">
    <citation type="submission" date="2021-01" db="EMBL/GenBank/DDBJ databases">
        <title>Whole genome shotgun sequence of Plantactinospora mayteni NBRC 109088.</title>
        <authorList>
            <person name="Komaki H."/>
            <person name="Tamura T."/>
        </authorList>
    </citation>
    <scope>NUCLEOTIDE SEQUENCE [LARGE SCALE GENOMIC DNA]</scope>
    <source>
        <strain evidence="9 10">NBRC 109088</strain>
    </source>
</reference>